<dbReference type="InterPro" id="IPR020471">
    <property type="entry name" value="AKR"/>
</dbReference>
<dbReference type="PRINTS" id="PR00069">
    <property type="entry name" value="ALDKETRDTASE"/>
</dbReference>
<keyword evidence="3" id="KW-0560">Oxidoreductase</keyword>
<evidence type="ECO:0000256" key="2">
    <source>
        <dbReference type="ARBA" id="ARBA00022857"/>
    </source>
</evidence>
<comment type="caution">
    <text evidence="5">The sequence shown here is derived from an EMBL/GenBank/DDBJ whole genome shotgun (WGS) entry which is preliminary data.</text>
</comment>
<dbReference type="InterPro" id="IPR023210">
    <property type="entry name" value="NADP_OxRdtase_dom"/>
</dbReference>
<dbReference type="PANTHER" id="PTHR43827:SF3">
    <property type="entry name" value="NADP-DEPENDENT OXIDOREDUCTASE DOMAIN-CONTAINING PROTEIN"/>
    <property type="match status" value="1"/>
</dbReference>
<feature type="non-terminal residue" evidence="5">
    <location>
        <position position="121"/>
    </location>
</feature>
<name>A0A6G3XUL9_9ACTN</name>
<evidence type="ECO:0000313" key="5">
    <source>
        <dbReference type="EMBL" id="NEE21451.1"/>
    </source>
</evidence>
<accession>A0A6G3XUL9</accession>
<dbReference type="Gene3D" id="3.20.20.100">
    <property type="entry name" value="NADP-dependent oxidoreductase domain"/>
    <property type="match status" value="1"/>
</dbReference>
<dbReference type="SUPFAM" id="SSF51430">
    <property type="entry name" value="NAD(P)-linked oxidoreductase"/>
    <property type="match status" value="1"/>
</dbReference>
<dbReference type="EMBL" id="JAAGMN010009115">
    <property type="protein sequence ID" value="NEE21451.1"/>
    <property type="molecule type" value="Genomic_DNA"/>
</dbReference>
<sequence>HLKRLLAETSVVPAVNQIELHPQLPQAESRAFHADHGIATEAWSPLGQGKGLLEVPTVVAIAQKHGRTPAQAVLRWHLQTGNIVIPKSVTPSRIKENLDVFGFELDSDDLAAFAALDEGKR</sequence>
<evidence type="ECO:0000256" key="1">
    <source>
        <dbReference type="ARBA" id="ARBA00007905"/>
    </source>
</evidence>
<gene>
    <name evidence="5" type="ORF">G3M58_85195</name>
</gene>
<evidence type="ECO:0000256" key="3">
    <source>
        <dbReference type="ARBA" id="ARBA00023002"/>
    </source>
</evidence>
<comment type="similarity">
    <text evidence="1">Belongs to the aldo/keto reductase family.</text>
</comment>
<evidence type="ECO:0000259" key="4">
    <source>
        <dbReference type="Pfam" id="PF00248"/>
    </source>
</evidence>
<dbReference type="InterPro" id="IPR036812">
    <property type="entry name" value="NAD(P)_OxRdtase_dom_sf"/>
</dbReference>
<feature type="domain" description="NADP-dependent oxidoreductase" evidence="4">
    <location>
        <begin position="5"/>
        <end position="117"/>
    </location>
</feature>
<dbReference type="PROSITE" id="PS00063">
    <property type="entry name" value="ALDOKETO_REDUCTASE_3"/>
    <property type="match status" value="1"/>
</dbReference>
<dbReference type="Pfam" id="PF00248">
    <property type="entry name" value="Aldo_ket_red"/>
    <property type="match status" value="1"/>
</dbReference>
<dbReference type="PANTHER" id="PTHR43827">
    <property type="entry name" value="2,5-DIKETO-D-GLUCONIC ACID REDUCTASE"/>
    <property type="match status" value="1"/>
</dbReference>
<feature type="non-terminal residue" evidence="5">
    <location>
        <position position="1"/>
    </location>
</feature>
<dbReference type="GO" id="GO:0016616">
    <property type="term" value="F:oxidoreductase activity, acting on the CH-OH group of donors, NAD or NADP as acceptor"/>
    <property type="evidence" value="ECO:0007669"/>
    <property type="project" value="UniProtKB-ARBA"/>
</dbReference>
<protein>
    <submittedName>
        <fullName evidence="5">Aldo/keto reductase</fullName>
    </submittedName>
</protein>
<keyword evidence="2" id="KW-0521">NADP</keyword>
<proteinExistence type="inferred from homology"/>
<organism evidence="5">
    <name type="scientific">Streptomyces sp. SID7499</name>
    <dbReference type="NCBI Taxonomy" id="2706086"/>
    <lineage>
        <taxon>Bacteria</taxon>
        <taxon>Bacillati</taxon>
        <taxon>Actinomycetota</taxon>
        <taxon>Actinomycetes</taxon>
        <taxon>Kitasatosporales</taxon>
        <taxon>Streptomycetaceae</taxon>
        <taxon>Streptomyces</taxon>
    </lineage>
</organism>
<dbReference type="InterPro" id="IPR018170">
    <property type="entry name" value="Aldo/ket_reductase_CS"/>
</dbReference>
<dbReference type="AlphaFoldDB" id="A0A6G3XUL9"/>
<reference evidence="5" key="1">
    <citation type="submission" date="2020-01" db="EMBL/GenBank/DDBJ databases">
        <title>Insect and environment-associated Actinomycetes.</title>
        <authorList>
            <person name="Currrie C."/>
            <person name="Chevrette M."/>
            <person name="Carlson C."/>
            <person name="Stubbendieck R."/>
            <person name="Wendt-Pienkowski E."/>
        </authorList>
    </citation>
    <scope>NUCLEOTIDE SEQUENCE</scope>
    <source>
        <strain evidence="5">SID7499</strain>
    </source>
</reference>